<dbReference type="Pfam" id="PF02201">
    <property type="entry name" value="SWIB"/>
    <property type="match status" value="2"/>
</dbReference>
<dbReference type="GO" id="GO:0000500">
    <property type="term" value="C:RNA polymerase I upstream activating factor complex"/>
    <property type="evidence" value="ECO:0007669"/>
    <property type="project" value="UniProtKB-ARBA"/>
</dbReference>
<evidence type="ECO:0000259" key="7">
    <source>
        <dbReference type="PROSITE" id="PS51998"/>
    </source>
</evidence>
<evidence type="ECO:0000256" key="5">
    <source>
        <dbReference type="SAM" id="MobiDB-lite"/>
    </source>
</evidence>
<dbReference type="KEGG" id="soe:110797135"/>
<reference evidence="9" key="2">
    <citation type="submission" date="2025-08" db="UniProtKB">
        <authorList>
            <consortium name="RefSeq"/>
        </authorList>
    </citation>
    <scope>IDENTIFICATION</scope>
    <source>
        <tissue evidence="9">Leaf</tissue>
    </source>
</reference>
<reference evidence="8" key="1">
    <citation type="journal article" date="2021" name="Nat. Commun.">
        <title>Genomic analyses provide insights into spinach domestication and the genetic basis of agronomic traits.</title>
        <authorList>
            <person name="Cai X."/>
            <person name="Sun X."/>
            <person name="Xu C."/>
            <person name="Sun H."/>
            <person name="Wang X."/>
            <person name="Ge C."/>
            <person name="Zhang Z."/>
            <person name="Wang Q."/>
            <person name="Fei Z."/>
            <person name="Jiao C."/>
            <person name="Wang Q."/>
        </authorList>
    </citation>
    <scope>NUCLEOTIDE SEQUENCE [LARGE SCALE GENOMIC DNA]</scope>
    <source>
        <strain evidence="8">cv. Varoflay</strain>
    </source>
</reference>
<sequence length="325" mass="37325">MVSDSELAEKVLEFLSGSDLKKTTNNIVIHKLESDFGVDLSHRKPFVRHQVDRFLQTQYNFSEEQDEHEDEHGVAFDRNDDVSDSDDEYYEDEDEVDFSVRGVDADSGTTSFNGITKCKRSRVENKLKNKRVCESGKFCTLSPALQKFLGVPHLTRTEVVKRLWSYVREKSLQDPQDGKTIICDETLRELFDVDSINILQIHKALTNHIWPSVKMKREKPRKQARGEDSCDAEFNAKPPRKVYSGFLAPLPLSDTLIKFLGTGETALTRADVIKRVWEYIKDHNLQDPYAKKTVICDEKLKELFNVDSFLGFTVSKLLSAHFVKL</sequence>
<dbReference type="SMART" id="SM00151">
    <property type="entry name" value="SWIB"/>
    <property type="match status" value="2"/>
</dbReference>
<evidence type="ECO:0000313" key="9">
    <source>
        <dbReference type="RefSeq" id="XP_021857920.1"/>
    </source>
</evidence>
<dbReference type="Proteomes" id="UP000813463">
    <property type="component" value="Chromosome 3"/>
</dbReference>
<protein>
    <submittedName>
        <fullName evidence="9">Upstream activation factor subunit UAF30</fullName>
    </submittedName>
</protein>
<dbReference type="SUPFAM" id="SSF47592">
    <property type="entry name" value="SWIB/MDM2 domain"/>
    <property type="match status" value="2"/>
</dbReference>
<keyword evidence="4" id="KW-0539">Nucleus</keyword>
<dbReference type="GeneID" id="110797135"/>
<dbReference type="PROSITE" id="PS51925">
    <property type="entry name" value="SWIB_MDM2"/>
    <property type="match status" value="2"/>
</dbReference>
<keyword evidence="2" id="KW-0805">Transcription regulation</keyword>
<dbReference type="Pfam" id="PF08766">
    <property type="entry name" value="DEK_C"/>
    <property type="match status" value="1"/>
</dbReference>
<dbReference type="AlphaFoldDB" id="A0A9R0K490"/>
<evidence type="ECO:0000256" key="2">
    <source>
        <dbReference type="ARBA" id="ARBA00023015"/>
    </source>
</evidence>
<feature type="domain" description="DEK-C" evidence="7">
    <location>
        <begin position="1"/>
        <end position="56"/>
    </location>
</feature>
<dbReference type="InterPro" id="IPR036885">
    <property type="entry name" value="SWIB_MDM2_dom_sf"/>
</dbReference>
<dbReference type="GO" id="GO:0001181">
    <property type="term" value="F:RNA polymerase I general transcription initiation factor activity"/>
    <property type="evidence" value="ECO:0007669"/>
    <property type="project" value="UniProtKB-ARBA"/>
</dbReference>
<feature type="region of interest" description="Disordered" evidence="5">
    <location>
        <begin position="63"/>
        <end position="88"/>
    </location>
</feature>
<dbReference type="InterPro" id="IPR014876">
    <property type="entry name" value="DEK_C"/>
</dbReference>
<evidence type="ECO:0000256" key="3">
    <source>
        <dbReference type="ARBA" id="ARBA00023163"/>
    </source>
</evidence>
<proteinExistence type="predicted"/>
<feature type="domain" description="DM2" evidence="6">
    <location>
        <begin position="245"/>
        <end position="324"/>
    </location>
</feature>
<dbReference type="FunFam" id="1.10.245.10:FF:000004">
    <property type="entry name" value="Upstream activation factor subunit"/>
    <property type="match status" value="1"/>
</dbReference>
<feature type="domain" description="DM2" evidence="6">
    <location>
        <begin position="134"/>
        <end position="211"/>
    </location>
</feature>
<dbReference type="PROSITE" id="PS51998">
    <property type="entry name" value="DEK_C"/>
    <property type="match status" value="1"/>
</dbReference>
<comment type="subcellular location">
    <subcellularLocation>
        <location evidence="1">Nucleus</location>
    </subcellularLocation>
</comment>
<dbReference type="CDD" id="cd10567">
    <property type="entry name" value="SWIB-MDM2_like"/>
    <property type="match status" value="2"/>
</dbReference>
<dbReference type="InterPro" id="IPR019835">
    <property type="entry name" value="SWIB_domain"/>
</dbReference>
<dbReference type="Gene3D" id="1.10.245.10">
    <property type="entry name" value="SWIB/MDM2 domain"/>
    <property type="match status" value="2"/>
</dbReference>
<organism evidence="8 9">
    <name type="scientific">Spinacia oleracea</name>
    <name type="common">Spinach</name>
    <dbReference type="NCBI Taxonomy" id="3562"/>
    <lineage>
        <taxon>Eukaryota</taxon>
        <taxon>Viridiplantae</taxon>
        <taxon>Streptophyta</taxon>
        <taxon>Embryophyta</taxon>
        <taxon>Tracheophyta</taxon>
        <taxon>Spermatophyta</taxon>
        <taxon>Magnoliopsida</taxon>
        <taxon>eudicotyledons</taxon>
        <taxon>Gunneridae</taxon>
        <taxon>Pentapetalae</taxon>
        <taxon>Caryophyllales</taxon>
        <taxon>Chenopodiaceae</taxon>
        <taxon>Chenopodioideae</taxon>
        <taxon>Anserineae</taxon>
        <taxon>Spinacia</taxon>
    </lineage>
</organism>
<gene>
    <name evidence="9" type="primary">LOC110797135</name>
</gene>
<dbReference type="OrthoDB" id="10251073at2759"/>
<evidence type="ECO:0000259" key="6">
    <source>
        <dbReference type="PROSITE" id="PS51925"/>
    </source>
</evidence>
<dbReference type="InterPro" id="IPR003121">
    <property type="entry name" value="SWIB_MDM2_domain"/>
</dbReference>
<evidence type="ECO:0000256" key="4">
    <source>
        <dbReference type="ARBA" id="ARBA00023242"/>
    </source>
</evidence>
<accession>A0A9R0K490</accession>
<evidence type="ECO:0000256" key="1">
    <source>
        <dbReference type="ARBA" id="ARBA00004123"/>
    </source>
</evidence>
<dbReference type="SUPFAM" id="SSF109715">
    <property type="entry name" value="DEK C-terminal domain"/>
    <property type="match status" value="1"/>
</dbReference>
<name>A0A9R0K490_SPIOL</name>
<dbReference type="RefSeq" id="XP_021857920.1">
    <property type="nucleotide sequence ID" value="XM_022002228.2"/>
</dbReference>
<dbReference type="Gene3D" id="1.10.10.60">
    <property type="entry name" value="Homeodomain-like"/>
    <property type="match status" value="1"/>
</dbReference>
<keyword evidence="8" id="KW-1185">Reference proteome</keyword>
<feature type="compositionally biased region" description="Basic and acidic residues" evidence="5">
    <location>
        <begin position="70"/>
        <end position="81"/>
    </location>
</feature>
<keyword evidence="3" id="KW-0804">Transcription</keyword>
<dbReference type="PANTHER" id="PTHR13844">
    <property type="entry name" value="SWI/SNF-RELATED MATRIX-ASSOCIATED ACTIN-DEPENDENT REGULATOR OF CHROMATIN SUBFAMILY D"/>
    <property type="match status" value="1"/>
</dbReference>
<evidence type="ECO:0000313" key="8">
    <source>
        <dbReference type="Proteomes" id="UP000813463"/>
    </source>
</evidence>
<dbReference type="GO" id="GO:0005634">
    <property type="term" value="C:nucleus"/>
    <property type="evidence" value="ECO:0000318"/>
    <property type="project" value="GO_Central"/>
</dbReference>